<dbReference type="GO" id="GO:0016887">
    <property type="term" value="F:ATP hydrolysis activity"/>
    <property type="evidence" value="ECO:0007669"/>
    <property type="project" value="InterPro"/>
</dbReference>
<dbReference type="RefSeq" id="WP_110519881.1">
    <property type="nucleotide sequence ID" value="NZ_PDOF01000002.1"/>
</dbReference>
<keyword evidence="1" id="KW-0813">Transport</keyword>
<dbReference type="PANTHER" id="PTHR42711">
    <property type="entry name" value="ABC TRANSPORTER ATP-BINDING PROTEIN"/>
    <property type="match status" value="1"/>
</dbReference>
<dbReference type="Proteomes" id="UP000248066">
    <property type="component" value="Unassembled WGS sequence"/>
</dbReference>
<reference evidence="5 6" key="1">
    <citation type="submission" date="2017-10" db="EMBL/GenBank/DDBJ databases">
        <title>Bacillus sp. nov., a halophilic bacterium isolated from a Yangshapao Lake.</title>
        <authorList>
            <person name="Wang H."/>
        </authorList>
    </citation>
    <scope>NUCLEOTIDE SEQUENCE [LARGE SCALE GENOMIC DNA]</scope>
    <source>
        <strain evidence="5 6">YSP-3</strain>
    </source>
</reference>
<keyword evidence="3 5" id="KW-0067">ATP-binding</keyword>
<evidence type="ECO:0000256" key="2">
    <source>
        <dbReference type="ARBA" id="ARBA00022741"/>
    </source>
</evidence>
<dbReference type="InterPro" id="IPR050763">
    <property type="entry name" value="ABC_transporter_ATP-binding"/>
</dbReference>
<dbReference type="InterPro" id="IPR003593">
    <property type="entry name" value="AAA+_ATPase"/>
</dbReference>
<dbReference type="InterPro" id="IPR003439">
    <property type="entry name" value="ABC_transporter-like_ATP-bd"/>
</dbReference>
<dbReference type="PROSITE" id="PS50893">
    <property type="entry name" value="ABC_TRANSPORTER_2"/>
    <property type="match status" value="1"/>
</dbReference>
<gene>
    <name evidence="5" type="ORF">CR205_11345</name>
</gene>
<dbReference type="GO" id="GO:0005524">
    <property type="term" value="F:ATP binding"/>
    <property type="evidence" value="ECO:0007669"/>
    <property type="project" value="UniProtKB-KW"/>
</dbReference>
<sequence length="284" mass="31453">MENIITTRALEKVFGSERAIEDVSFNVGKGEVFGFLGPSGAGKTTTIKILTGQMRATGGEAHVLGIPAEKVNTPAVLRRIGVMTDTSGLYERLSVYENLAFYADLYGVKQKRRRIGEVLDLVNLTGEEKKKVAKLSKGMMQRTILARALLHEPELVFLDEPTAALDPANSRHIHEGLKELNRRGTTIFLTTHDMEEAEHLCDQVAFLNKGQVRLMDNPKVLRRQHSDGRIVIELKNGKQVALANRPENAKKLHDYMAAGQIVSIQTNEPTLGDIFVDITGRELA</sequence>
<dbReference type="EMBL" id="PDOF01000002">
    <property type="protein sequence ID" value="PYZ96318.1"/>
    <property type="molecule type" value="Genomic_DNA"/>
</dbReference>
<feature type="domain" description="ABC transporter" evidence="4">
    <location>
        <begin position="5"/>
        <end position="234"/>
    </location>
</feature>
<keyword evidence="6" id="KW-1185">Reference proteome</keyword>
<dbReference type="Pfam" id="PF00005">
    <property type="entry name" value="ABC_tran"/>
    <property type="match status" value="1"/>
</dbReference>
<dbReference type="OrthoDB" id="9804819at2"/>
<evidence type="ECO:0000313" key="6">
    <source>
        <dbReference type="Proteomes" id="UP000248066"/>
    </source>
</evidence>
<dbReference type="CDD" id="cd03230">
    <property type="entry name" value="ABC_DR_subfamily_A"/>
    <property type="match status" value="1"/>
</dbReference>
<dbReference type="PANTHER" id="PTHR42711:SF13">
    <property type="entry name" value="ABC TRANSPORTER, ATP-BINDING PROTEIN"/>
    <property type="match status" value="1"/>
</dbReference>
<evidence type="ECO:0000313" key="5">
    <source>
        <dbReference type="EMBL" id="PYZ96318.1"/>
    </source>
</evidence>
<dbReference type="AlphaFoldDB" id="A0A2W0HRY8"/>
<comment type="caution">
    <text evidence="5">The sequence shown here is derived from an EMBL/GenBank/DDBJ whole genome shotgun (WGS) entry which is preliminary data.</text>
</comment>
<evidence type="ECO:0000256" key="3">
    <source>
        <dbReference type="ARBA" id="ARBA00022840"/>
    </source>
</evidence>
<proteinExistence type="predicted"/>
<name>A0A2W0HRY8_9BACI</name>
<evidence type="ECO:0000256" key="1">
    <source>
        <dbReference type="ARBA" id="ARBA00022448"/>
    </source>
</evidence>
<accession>A0A2W0HRY8</accession>
<protein>
    <submittedName>
        <fullName evidence="5">Bacitracin ABC transporter ATP-binding protein</fullName>
    </submittedName>
</protein>
<dbReference type="Gene3D" id="3.40.50.300">
    <property type="entry name" value="P-loop containing nucleotide triphosphate hydrolases"/>
    <property type="match status" value="1"/>
</dbReference>
<evidence type="ECO:0000259" key="4">
    <source>
        <dbReference type="PROSITE" id="PS50893"/>
    </source>
</evidence>
<dbReference type="InterPro" id="IPR027417">
    <property type="entry name" value="P-loop_NTPase"/>
</dbReference>
<dbReference type="SMART" id="SM00382">
    <property type="entry name" value="AAA"/>
    <property type="match status" value="1"/>
</dbReference>
<organism evidence="5 6">
    <name type="scientific">Alteribacter lacisalsi</name>
    <dbReference type="NCBI Taxonomy" id="2045244"/>
    <lineage>
        <taxon>Bacteria</taxon>
        <taxon>Bacillati</taxon>
        <taxon>Bacillota</taxon>
        <taxon>Bacilli</taxon>
        <taxon>Bacillales</taxon>
        <taxon>Bacillaceae</taxon>
        <taxon>Alteribacter</taxon>
    </lineage>
</organism>
<keyword evidence="2" id="KW-0547">Nucleotide-binding</keyword>
<dbReference type="SUPFAM" id="SSF52540">
    <property type="entry name" value="P-loop containing nucleoside triphosphate hydrolases"/>
    <property type="match status" value="1"/>
</dbReference>